<dbReference type="Gene3D" id="3.10.450.50">
    <property type="match status" value="1"/>
</dbReference>
<evidence type="ECO:0000259" key="1">
    <source>
        <dbReference type="Pfam" id="PF13474"/>
    </source>
</evidence>
<accession>A0A858RHI3</accession>
<organism evidence="2 3">
    <name type="scientific">Luteolibacter luteus</name>
    <dbReference type="NCBI Taxonomy" id="2728835"/>
    <lineage>
        <taxon>Bacteria</taxon>
        <taxon>Pseudomonadati</taxon>
        <taxon>Verrucomicrobiota</taxon>
        <taxon>Verrucomicrobiia</taxon>
        <taxon>Verrucomicrobiales</taxon>
        <taxon>Verrucomicrobiaceae</taxon>
        <taxon>Luteolibacter</taxon>
    </lineage>
</organism>
<proteinExistence type="predicted"/>
<sequence length="146" mass="16670">MTTLARNEEQQIRDLVADWLKAVHARDVDAVMKDYAPDFTGYDLFAPTKVTGAGDYRKNYQMWFDHCSGPPTYEIRELDVTAGEDVAFCRSLNRMMSPKEGGGTEECWLRVTVCFKKIAGSWKVVHEHVSVPLDMETQKGVFDFRP</sequence>
<reference evidence="2 3" key="1">
    <citation type="submission" date="2020-04" db="EMBL/GenBank/DDBJ databases">
        <title>Luteolibacter sp. G-1-1-1 isolated from soil.</title>
        <authorList>
            <person name="Dahal R.H."/>
        </authorList>
    </citation>
    <scope>NUCLEOTIDE SEQUENCE [LARGE SCALE GENOMIC DNA]</scope>
    <source>
        <strain evidence="2 3">G-1-1-1</strain>
    </source>
</reference>
<evidence type="ECO:0000313" key="3">
    <source>
        <dbReference type="Proteomes" id="UP000501812"/>
    </source>
</evidence>
<dbReference type="AlphaFoldDB" id="A0A858RHI3"/>
<evidence type="ECO:0000313" key="2">
    <source>
        <dbReference type="EMBL" id="QJE95879.1"/>
    </source>
</evidence>
<gene>
    <name evidence="2" type="ORF">HHL09_08825</name>
</gene>
<dbReference type="RefSeq" id="WP_169454192.1">
    <property type="nucleotide sequence ID" value="NZ_CP051774.1"/>
</dbReference>
<dbReference type="Proteomes" id="UP000501812">
    <property type="component" value="Chromosome"/>
</dbReference>
<dbReference type="KEGG" id="luo:HHL09_08825"/>
<name>A0A858RHI3_9BACT</name>
<protein>
    <submittedName>
        <fullName evidence="2">SnoaL-like domain-containing protein</fullName>
    </submittedName>
</protein>
<dbReference type="InterPro" id="IPR037401">
    <property type="entry name" value="SnoaL-like"/>
</dbReference>
<keyword evidence="3" id="KW-1185">Reference proteome</keyword>
<dbReference type="EMBL" id="CP051774">
    <property type="protein sequence ID" value="QJE95879.1"/>
    <property type="molecule type" value="Genomic_DNA"/>
</dbReference>
<dbReference type="Pfam" id="PF13474">
    <property type="entry name" value="SnoaL_3"/>
    <property type="match status" value="1"/>
</dbReference>
<dbReference type="InterPro" id="IPR032710">
    <property type="entry name" value="NTF2-like_dom_sf"/>
</dbReference>
<feature type="domain" description="SnoaL-like" evidence="1">
    <location>
        <begin position="12"/>
        <end position="133"/>
    </location>
</feature>
<dbReference type="SUPFAM" id="SSF54427">
    <property type="entry name" value="NTF2-like"/>
    <property type="match status" value="1"/>
</dbReference>